<protein>
    <submittedName>
        <fullName evidence="3">Uncharacterized protein</fullName>
    </submittedName>
</protein>
<reference evidence="3 4" key="1">
    <citation type="journal article" date="2015" name="Genome Announc.">
        <title>Draft Genome Sequence and Gene Annotation of the Entomopathogenic Fungus Verticillium hemipterigenum.</title>
        <authorList>
            <person name="Horn F."/>
            <person name="Habel A."/>
            <person name="Scharf D.H."/>
            <person name="Dworschak J."/>
            <person name="Brakhage A.A."/>
            <person name="Guthke R."/>
            <person name="Hertweck C."/>
            <person name="Linde J."/>
        </authorList>
    </citation>
    <scope>NUCLEOTIDE SEQUENCE [LARGE SCALE GENOMIC DNA]</scope>
</reference>
<feature type="compositionally biased region" description="Polar residues" evidence="1">
    <location>
        <begin position="209"/>
        <end position="220"/>
    </location>
</feature>
<feature type="transmembrane region" description="Helical" evidence="2">
    <location>
        <begin position="71"/>
        <end position="91"/>
    </location>
</feature>
<keyword evidence="2" id="KW-0812">Transmembrane</keyword>
<feature type="compositionally biased region" description="Gly residues" evidence="1">
    <location>
        <begin position="529"/>
        <end position="540"/>
    </location>
</feature>
<feature type="region of interest" description="Disordered" evidence="1">
    <location>
        <begin position="116"/>
        <end position="139"/>
    </location>
</feature>
<dbReference type="AlphaFoldDB" id="A0A0A1T6D3"/>
<dbReference type="HOGENOM" id="CLU_016576_0_0_1"/>
<dbReference type="STRING" id="1531966.A0A0A1T6D3"/>
<organism evidence="3 4">
    <name type="scientific">[Torrubiella] hemipterigena</name>
    <dbReference type="NCBI Taxonomy" id="1531966"/>
    <lineage>
        <taxon>Eukaryota</taxon>
        <taxon>Fungi</taxon>
        <taxon>Dikarya</taxon>
        <taxon>Ascomycota</taxon>
        <taxon>Pezizomycotina</taxon>
        <taxon>Sordariomycetes</taxon>
        <taxon>Hypocreomycetidae</taxon>
        <taxon>Hypocreales</taxon>
        <taxon>Clavicipitaceae</taxon>
        <taxon>Clavicipitaceae incertae sedis</taxon>
        <taxon>'Torrubiella' clade</taxon>
    </lineage>
</organism>
<accession>A0A0A1T6D3</accession>
<name>A0A0A1T6D3_9HYPO</name>
<feature type="compositionally biased region" description="Low complexity" evidence="1">
    <location>
        <begin position="515"/>
        <end position="528"/>
    </location>
</feature>
<feature type="region of interest" description="Disordered" evidence="1">
    <location>
        <begin position="191"/>
        <end position="236"/>
    </location>
</feature>
<dbReference type="PANTHER" id="PTHR42088">
    <property type="entry name" value="YALI0F10131P"/>
    <property type="match status" value="1"/>
</dbReference>
<evidence type="ECO:0000256" key="2">
    <source>
        <dbReference type="SAM" id="Phobius"/>
    </source>
</evidence>
<keyword evidence="4" id="KW-1185">Reference proteome</keyword>
<keyword evidence="2" id="KW-0472">Membrane</keyword>
<dbReference type="EMBL" id="CDHN01000001">
    <property type="protein sequence ID" value="CEJ81650.1"/>
    <property type="molecule type" value="Genomic_DNA"/>
</dbReference>
<dbReference type="Proteomes" id="UP000039046">
    <property type="component" value="Unassembled WGS sequence"/>
</dbReference>
<evidence type="ECO:0000256" key="1">
    <source>
        <dbReference type="SAM" id="MobiDB-lite"/>
    </source>
</evidence>
<feature type="region of interest" description="Disordered" evidence="1">
    <location>
        <begin position="504"/>
        <end position="574"/>
    </location>
</feature>
<feature type="compositionally biased region" description="Low complexity" evidence="1">
    <location>
        <begin position="544"/>
        <end position="553"/>
    </location>
</feature>
<evidence type="ECO:0000313" key="4">
    <source>
        <dbReference type="Proteomes" id="UP000039046"/>
    </source>
</evidence>
<proteinExistence type="predicted"/>
<evidence type="ECO:0000313" key="3">
    <source>
        <dbReference type="EMBL" id="CEJ81650.1"/>
    </source>
</evidence>
<dbReference type="PANTHER" id="PTHR42088:SF1">
    <property type="entry name" value="YALI0F10131P"/>
    <property type="match status" value="1"/>
</dbReference>
<gene>
    <name evidence="3" type="ORF">VHEMI01769</name>
</gene>
<sequence length="716" mass="78466">MHIDRVRNPDISESARTFNGQPYTMAPPINLKRAVVEQGTNSLWARLSRRSADCDPNDSCGHYMSTNATTIAIVLGTVIPVTVAAIVFFFLHRRNIRKVRQEDALHANMDLDFGDDPKKSKRRTLFGGGDKNAHRPGQLSMDMNLNSPYLLAPHVTQSGESIHNMAKNFHNEQDPYHTVGLYSAGGDAASINSRAKGGARSPNMPPPRTNSMPKSAGSSLPPSPGEKTDPFATPKVPHPVHQMPEGDVSELHLPVQPIVPEIGSVYPDEHHDHGGYNMPDIQSPPPVLAKDNHYEVPNSPQGTGRFDLPELPSHVNNEPGFFDQHGQTEPAELDQPGVGLGFQSPHELPLQDHQQYPPIHVDHMDDQMHPHPDAHLDNHQQYAEYDSYPQIQTSEYYDDIPQNPHMYEDDMTPYPMQQDALGVPPMQGKRLSVGLRPLPPHDVQESEDPEYRANRIRSFYKEYFEDGGNNQDYGDYGEYYEDGAYYDPDSNAFVMPYAEPVMRRAMTPPPGGHRGPPMRGPRGAPRGPGSVGGMSAPGGRGRPRAGSAFAGRRPLPKKRLPPPQALRTLPTPSKLQDDSFAIFNATDFAPPESFKDTAAGRSQSPFGESRPYKAVAAGASPLVTAFDELSALPSPHMLRKSNTFTNLDFAPPKKFKDAEAGGSDAGSIRSNKSGISARQLGAIRAGAGRVSRLPGDTVFTTASMGNQLKPQWGMRA</sequence>
<keyword evidence="2" id="KW-1133">Transmembrane helix</keyword>
<dbReference type="OrthoDB" id="5417135at2759"/>